<dbReference type="SMART" id="SM00105">
    <property type="entry name" value="ArfGap"/>
    <property type="match status" value="1"/>
</dbReference>
<dbReference type="InterPro" id="IPR052589">
    <property type="entry name" value="Arf-GAP_dual-PH_domain"/>
</dbReference>
<accession>A0A8C6YTI5</accession>
<organism evidence="3 4">
    <name type="scientific">Nothoprocta perdicaria</name>
    <name type="common">Chilean tinamou</name>
    <name type="synonym">Crypturus perdicarius</name>
    <dbReference type="NCBI Taxonomy" id="30464"/>
    <lineage>
        <taxon>Eukaryota</taxon>
        <taxon>Metazoa</taxon>
        <taxon>Chordata</taxon>
        <taxon>Craniata</taxon>
        <taxon>Vertebrata</taxon>
        <taxon>Euteleostomi</taxon>
        <taxon>Archelosauria</taxon>
        <taxon>Archosauria</taxon>
        <taxon>Dinosauria</taxon>
        <taxon>Saurischia</taxon>
        <taxon>Theropoda</taxon>
        <taxon>Coelurosauria</taxon>
        <taxon>Aves</taxon>
        <taxon>Palaeognathae</taxon>
        <taxon>Tinamiformes</taxon>
        <taxon>Tinamidae</taxon>
        <taxon>Nothoprocta</taxon>
    </lineage>
</organism>
<dbReference type="Gene3D" id="1.10.220.150">
    <property type="entry name" value="Arf GTPase activating protein"/>
    <property type="match status" value="1"/>
</dbReference>
<dbReference type="InterPro" id="IPR038508">
    <property type="entry name" value="ArfGAP_dom_sf"/>
</dbReference>
<dbReference type="Ensembl" id="ENSNPET00000002183.1">
    <property type="protein sequence ID" value="ENSNPEP00000002141.1"/>
    <property type="gene ID" value="ENSNPEG00000001650.1"/>
</dbReference>
<dbReference type="PRINTS" id="PR00405">
    <property type="entry name" value="REVINTRACTNG"/>
</dbReference>
<keyword evidence="1" id="KW-0862">Zinc</keyword>
<dbReference type="PANTHER" id="PTHR46021">
    <property type="entry name" value="ARF-GAP WITH DUAL PH DOMAIN-CONTAINING PROTEIN 1-LIKE PROTEIN"/>
    <property type="match status" value="1"/>
</dbReference>
<dbReference type="GO" id="GO:0005737">
    <property type="term" value="C:cytoplasm"/>
    <property type="evidence" value="ECO:0007669"/>
    <property type="project" value="TreeGrafter"/>
</dbReference>
<protein>
    <recommendedName>
        <fullName evidence="2">Arf-GAP domain-containing protein</fullName>
    </recommendedName>
</protein>
<name>A0A8C6YTI5_NOTPE</name>
<feature type="domain" description="Arf-GAP" evidence="2">
    <location>
        <begin position="30"/>
        <end position="110"/>
    </location>
</feature>
<keyword evidence="4" id="KW-1185">Reference proteome</keyword>
<evidence type="ECO:0000313" key="3">
    <source>
        <dbReference type="Ensembl" id="ENSNPEP00000002141.1"/>
    </source>
</evidence>
<dbReference type="Proteomes" id="UP000694420">
    <property type="component" value="Unplaced"/>
</dbReference>
<dbReference type="GO" id="GO:0005886">
    <property type="term" value="C:plasma membrane"/>
    <property type="evidence" value="ECO:0007669"/>
    <property type="project" value="TreeGrafter"/>
</dbReference>
<dbReference type="GO" id="GO:0005547">
    <property type="term" value="F:phosphatidylinositol-3,4,5-trisphosphate binding"/>
    <property type="evidence" value="ECO:0007669"/>
    <property type="project" value="TreeGrafter"/>
</dbReference>
<proteinExistence type="predicted"/>
<evidence type="ECO:0000313" key="4">
    <source>
        <dbReference type="Proteomes" id="UP000694420"/>
    </source>
</evidence>
<dbReference type="AlphaFoldDB" id="A0A8C6YTI5"/>
<dbReference type="PROSITE" id="PS50115">
    <property type="entry name" value="ARFGAP"/>
    <property type="match status" value="1"/>
</dbReference>
<dbReference type="SUPFAM" id="SSF57863">
    <property type="entry name" value="ArfGap/RecO-like zinc finger"/>
    <property type="match status" value="1"/>
</dbReference>
<evidence type="ECO:0000256" key="1">
    <source>
        <dbReference type="PROSITE-ProRule" id="PRU00288"/>
    </source>
</evidence>
<dbReference type="PANTHER" id="PTHR46021:SF5">
    <property type="entry name" value="ARF-GAP WITH DUAL PH DOMAIN-CONTAINING PROTEIN 1"/>
    <property type="match status" value="1"/>
</dbReference>
<sequence>MCPSLAPAGVLRCQNFLLLQAPELGRSHGGKFTSANPDWASHNLGIFICLNCSGIHRNIPQVSKVKSVRLDDWDDAQVEFMASNGNNVAKAKYESKMPPFYYKPTFLDCQ</sequence>
<dbReference type="Pfam" id="PF01412">
    <property type="entry name" value="ArfGap"/>
    <property type="match status" value="1"/>
</dbReference>
<keyword evidence="1" id="KW-0863">Zinc-finger</keyword>
<reference evidence="3" key="1">
    <citation type="submission" date="2025-08" db="UniProtKB">
        <authorList>
            <consortium name="Ensembl"/>
        </authorList>
    </citation>
    <scope>IDENTIFICATION</scope>
</reference>
<keyword evidence="1" id="KW-0479">Metal-binding</keyword>
<dbReference type="InterPro" id="IPR001164">
    <property type="entry name" value="ArfGAP_dom"/>
</dbReference>
<evidence type="ECO:0000259" key="2">
    <source>
        <dbReference type="PROSITE" id="PS50115"/>
    </source>
</evidence>
<dbReference type="GO" id="GO:0005096">
    <property type="term" value="F:GTPase activator activity"/>
    <property type="evidence" value="ECO:0007669"/>
    <property type="project" value="InterPro"/>
</dbReference>
<reference evidence="3" key="2">
    <citation type="submission" date="2025-09" db="UniProtKB">
        <authorList>
            <consortium name="Ensembl"/>
        </authorList>
    </citation>
    <scope>IDENTIFICATION</scope>
</reference>
<dbReference type="GO" id="GO:0008270">
    <property type="term" value="F:zinc ion binding"/>
    <property type="evidence" value="ECO:0007669"/>
    <property type="project" value="UniProtKB-KW"/>
</dbReference>
<dbReference type="InterPro" id="IPR037278">
    <property type="entry name" value="ARFGAP/RecO"/>
</dbReference>